<sequence length="92" mass="9777">MTIRPAELPRAVDVRRAAALLIHADPDGIHVAGVEAVLAEVDHDGRTTELYLALCSLIYGIHPDLSTADGKAVLTGIITNFALAENGEPTYE</sequence>
<gene>
    <name evidence="1" type="ORF">Z051_19700</name>
</gene>
<organism evidence="1 2">
    <name type="scientific">Rhodococcus rhodochrous KG-21</name>
    <dbReference type="NCBI Taxonomy" id="1441923"/>
    <lineage>
        <taxon>Bacteria</taxon>
        <taxon>Bacillati</taxon>
        <taxon>Actinomycetota</taxon>
        <taxon>Actinomycetes</taxon>
        <taxon>Mycobacteriales</taxon>
        <taxon>Nocardiaceae</taxon>
        <taxon>Rhodococcus</taxon>
    </lineage>
</organism>
<dbReference type="RefSeq" id="WP_054374163.1">
    <property type="nucleotide sequence ID" value="NZ_AZYO01000065.1"/>
</dbReference>
<reference evidence="1 2" key="1">
    <citation type="journal article" date="2015" name="Genome Announc.">
        <title>Draft Genome Sequence of Rhodococcus rhodochrous Strain KG-21, a Soil Isolate from Oil Fields of Krishna-Godavari Basin, India.</title>
        <authorList>
            <person name="Dawar C."/>
            <person name="Aggarwal R.K."/>
        </authorList>
    </citation>
    <scope>NUCLEOTIDE SEQUENCE [LARGE SCALE GENOMIC DNA]</scope>
    <source>
        <strain evidence="1 2">KG-21</strain>
    </source>
</reference>
<comment type="caution">
    <text evidence="1">The sequence shown here is derived from an EMBL/GenBank/DDBJ whole genome shotgun (WGS) entry which is preliminary data.</text>
</comment>
<dbReference type="EMBL" id="AZYO01000065">
    <property type="protein sequence ID" value="KOS54513.1"/>
    <property type="molecule type" value="Genomic_DNA"/>
</dbReference>
<dbReference type="AlphaFoldDB" id="A0A0M9WMI0"/>
<evidence type="ECO:0000313" key="2">
    <source>
        <dbReference type="Proteomes" id="UP000037712"/>
    </source>
</evidence>
<reference evidence="2" key="2">
    <citation type="submission" date="2015-01" db="EMBL/GenBank/DDBJ databases">
        <title>Draft genome sequence of potential hydrocarbon metabolising strain of Rhodococcus rhodochrous.</title>
        <authorList>
            <person name="Aggarwal R.K."/>
            <person name="Dawar C."/>
        </authorList>
    </citation>
    <scope>NUCLEOTIDE SEQUENCE [LARGE SCALE GENOMIC DNA]</scope>
    <source>
        <strain evidence="2">KG-21</strain>
    </source>
</reference>
<accession>A0A0M9WMI0</accession>
<evidence type="ECO:0000313" key="1">
    <source>
        <dbReference type="EMBL" id="KOS54513.1"/>
    </source>
</evidence>
<protein>
    <submittedName>
        <fullName evidence="1">Uncharacterized protein</fullName>
    </submittedName>
</protein>
<name>A0A0M9WMI0_RHORH</name>
<dbReference type="PATRIC" id="fig|1441923.3.peg.4306"/>
<proteinExistence type="predicted"/>
<dbReference type="Proteomes" id="UP000037712">
    <property type="component" value="Unassembled WGS sequence"/>
</dbReference>